<organism evidence="3 4">
    <name type="scientific">Symbiodinium necroappetens</name>
    <dbReference type="NCBI Taxonomy" id="1628268"/>
    <lineage>
        <taxon>Eukaryota</taxon>
        <taxon>Sar</taxon>
        <taxon>Alveolata</taxon>
        <taxon>Dinophyceae</taxon>
        <taxon>Suessiales</taxon>
        <taxon>Symbiodiniaceae</taxon>
        <taxon>Symbiodinium</taxon>
    </lineage>
</organism>
<feature type="region of interest" description="Disordered" evidence="1">
    <location>
        <begin position="164"/>
        <end position="202"/>
    </location>
</feature>
<reference evidence="3" key="1">
    <citation type="submission" date="2021-02" db="EMBL/GenBank/DDBJ databases">
        <authorList>
            <person name="Dougan E. K."/>
            <person name="Rhodes N."/>
            <person name="Thang M."/>
            <person name="Chan C."/>
        </authorList>
    </citation>
    <scope>NUCLEOTIDE SEQUENCE</scope>
</reference>
<keyword evidence="4" id="KW-1185">Reference proteome</keyword>
<keyword evidence="2" id="KW-1133">Transmembrane helix</keyword>
<feature type="region of interest" description="Disordered" evidence="1">
    <location>
        <begin position="471"/>
        <end position="498"/>
    </location>
</feature>
<sequence length="567" mass="63609">MQVNFDKSEAVLLLRGKAAAGLKKRFVKWHRDKYVLVLGTDGFTGREVRLFKACVVPALLYGVIGIGVTAASLFSSLERAVFSPVAVLRHLIQGKQCALAIDGHQSPELRAPAQNRLQEIVLELDRVGPVLHLDMLMFTRQTLFDWASMERDITGGRCPRLKKAAAEGKSMEQVMQQVQQEETDSPPKPPSTASQLAPTPRSIPSQLLSCTLASLREHAQEIAKFQYQCILRAQIIKAKGHMKTHWQTIHIEAWASSQQDATSGARSMRATFLRYWQFGNYMLQDCWNRYFLQGANRDHGGQRENVVKDDNKNSATRSKEAPPQQTMMSGSEGPALASVNQVNGVSEETENAAILRVRWTPYLEDCDLYVQRDVAEFTDFVLSKVFFTMATLLTPDITVRYSECNRHGGSRMMECQRCPVNRMCSYDVDCTQSGSKEDEELRIWSAFKQAAPSEITGEGADALDKDRAQKFHKPEGKGDTRGADQSKNQGGWGSNKWGNWKNEEEIDLATLKMMVSQLARLCLRHEDSINMWRAESSFVLFCTHRNSGQPCQPCASPFRCQSSPAEA</sequence>
<name>A0A812T6N5_9DINO</name>
<gene>
    <name evidence="3" type="ORF">SNEC2469_LOCUS14517</name>
</gene>
<feature type="compositionally biased region" description="Basic and acidic residues" evidence="1">
    <location>
        <begin position="301"/>
        <end position="320"/>
    </location>
</feature>
<keyword evidence="2" id="KW-0472">Membrane</keyword>
<feature type="compositionally biased region" description="Low complexity" evidence="1">
    <location>
        <begin position="171"/>
        <end position="180"/>
    </location>
</feature>
<protein>
    <submittedName>
        <fullName evidence="3">Uncharacterized protein</fullName>
    </submittedName>
</protein>
<dbReference type="AlphaFoldDB" id="A0A812T6N5"/>
<evidence type="ECO:0000313" key="3">
    <source>
        <dbReference type="EMBL" id="CAE7508638.1"/>
    </source>
</evidence>
<evidence type="ECO:0000256" key="2">
    <source>
        <dbReference type="SAM" id="Phobius"/>
    </source>
</evidence>
<keyword evidence="2" id="KW-0812">Transmembrane</keyword>
<dbReference type="OrthoDB" id="442959at2759"/>
<feature type="transmembrane region" description="Helical" evidence="2">
    <location>
        <begin position="53"/>
        <end position="74"/>
    </location>
</feature>
<feature type="compositionally biased region" description="Polar residues" evidence="1">
    <location>
        <begin position="191"/>
        <end position="202"/>
    </location>
</feature>
<feature type="compositionally biased region" description="Basic and acidic residues" evidence="1">
    <location>
        <begin position="471"/>
        <end position="484"/>
    </location>
</feature>
<accession>A0A812T6N5</accession>
<feature type="region of interest" description="Disordered" evidence="1">
    <location>
        <begin position="301"/>
        <end position="336"/>
    </location>
</feature>
<evidence type="ECO:0000256" key="1">
    <source>
        <dbReference type="SAM" id="MobiDB-lite"/>
    </source>
</evidence>
<comment type="caution">
    <text evidence="3">The sequence shown here is derived from an EMBL/GenBank/DDBJ whole genome shotgun (WGS) entry which is preliminary data.</text>
</comment>
<evidence type="ECO:0000313" key="4">
    <source>
        <dbReference type="Proteomes" id="UP000601435"/>
    </source>
</evidence>
<proteinExistence type="predicted"/>
<dbReference type="EMBL" id="CAJNJA010023264">
    <property type="protein sequence ID" value="CAE7508638.1"/>
    <property type="molecule type" value="Genomic_DNA"/>
</dbReference>
<dbReference type="Proteomes" id="UP000601435">
    <property type="component" value="Unassembled WGS sequence"/>
</dbReference>